<keyword evidence="1" id="KW-1133">Transmembrane helix</keyword>
<feature type="transmembrane region" description="Helical" evidence="1">
    <location>
        <begin position="148"/>
        <end position="170"/>
    </location>
</feature>
<evidence type="ECO:0000313" key="4">
    <source>
        <dbReference type="Proteomes" id="UP000465601"/>
    </source>
</evidence>
<keyword evidence="4" id="KW-1185">Reference proteome</keyword>
<evidence type="ECO:0000313" key="3">
    <source>
        <dbReference type="EMBL" id="KAB3531871.1"/>
    </source>
</evidence>
<dbReference type="InterPro" id="IPR011642">
    <property type="entry name" value="Gate_dom"/>
</dbReference>
<dbReference type="EMBL" id="WBZB01000012">
    <property type="protein sequence ID" value="KAB3531871.1"/>
    <property type="molecule type" value="Genomic_DNA"/>
</dbReference>
<comment type="caution">
    <text evidence="3">The sequence shown here is derived from an EMBL/GenBank/DDBJ whole genome shotgun (WGS) entry which is preliminary data.</text>
</comment>
<feature type="transmembrane region" description="Helical" evidence="1">
    <location>
        <begin position="36"/>
        <end position="57"/>
    </location>
</feature>
<name>A0A833HRH5_9FIRM</name>
<protein>
    <submittedName>
        <fullName evidence="3">Spore maturation protein</fullName>
    </submittedName>
</protein>
<evidence type="ECO:0000259" key="2">
    <source>
        <dbReference type="Pfam" id="PF07670"/>
    </source>
</evidence>
<dbReference type="Proteomes" id="UP000465601">
    <property type="component" value="Unassembled WGS sequence"/>
</dbReference>
<dbReference type="PANTHER" id="PTHR35793">
    <property type="entry name" value="INNER MEMBRANE PROTEIN YJIG"/>
    <property type="match status" value="1"/>
</dbReference>
<keyword evidence="1" id="KW-0472">Membrane</keyword>
<dbReference type="GO" id="GO:0005886">
    <property type="term" value="C:plasma membrane"/>
    <property type="evidence" value="ECO:0007669"/>
    <property type="project" value="TreeGrafter"/>
</dbReference>
<evidence type="ECO:0000256" key="1">
    <source>
        <dbReference type="SAM" id="Phobius"/>
    </source>
</evidence>
<dbReference type="InterPro" id="IPR052549">
    <property type="entry name" value="SpmB"/>
</dbReference>
<organism evidence="3 4">
    <name type="scientific">Alkaliphilus serpentinus</name>
    <dbReference type="NCBI Taxonomy" id="1482731"/>
    <lineage>
        <taxon>Bacteria</taxon>
        <taxon>Bacillati</taxon>
        <taxon>Bacillota</taxon>
        <taxon>Clostridia</taxon>
        <taxon>Peptostreptococcales</taxon>
        <taxon>Natronincolaceae</taxon>
        <taxon>Alkaliphilus</taxon>
    </lineage>
</organism>
<dbReference type="Pfam" id="PF07670">
    <property type="entry name" value="Gate"/>
    <property type="match status" value="1"/>
</dbReference>
<feature type="transmembrane region" description="Helical" evidence="1">
    <location>
        <begin position="6"/>
        <end position="24"/>
    </location>
</feature>
<reference evidence="3 4" key="1">
    <citation type="submission" date="2019-10" db="EMBL/GenBank/DDBJ databases">
        <title>Alkaliphilus serpentinus sp. nov. and Alkaliphilus pronyensis sp. nov., two novel anaerobic alkaliphilic species isolated from the serpentinized-hosted hydrothermal field of the Prony Bay (New Caledonia).</title>
        <authorList>
            <person name="Postec A."/>
        </authorList>
    </citation>
    <scope>NUCLEOTIDE SEQUENCE [LARGE SCALE GENOMIC DNA]</scope>
    <source>
        <strain evidence="3 4">LacT</strain>
    </source>
</reference>
<feature type="domain" description="Nucleoside transporter/FeoB GTPase Gate" evidence="2">
    <location>
        <begin position="40"/>
        <end position="141"/>
    </location>
</feature>
<gene>
    <name evidence="3" type="ORF">F8153_03630</name>
</gene>
<sequence>MISIMAIPFIMTTIILHGLIKGINIYETFIEGAKEGFTTAIKIMPYLVAIFLAIGILRRSGGLNYLTSLLSPITKPLGIPPEVLPLALMRPFSGSGSLGILKDIITTYGPDSFVGRVASTMMGSAETIFFTMAVYFGAVGIQKSRHTVVAALLSHLAAVLASVLICRIILF</sequence>
<keyword evidence="1" id="KW-0812">Transmembrane</keyword>
<dbReference type="PANTHER" id="PTHR35793:SF2">
    <property type="entry name" value="INNER MEMBRANE PROTEIN YJIG"/>
    <property type="match status" value="1"/>
</dbReference>
<feature type="transmembrane region" description="Helical" evidence="1">
    <location>
        <begin position="117"/>
        <end position="136"/>
    </location>
</feature>
<dbReference type="OrthoDB" id="9805623at2"/>
<proteinExistence type="predicted"/>
<accession>A0A833HRH5</accession>
<dbReference type="AlphaFoldDB" id="A0A833HRH5"/>